<evidence type="ECO:0000259" key="3">
    <source>
        <dbReference type="Pfam" id="PF02470"/>
    </source>
</evidence>
<dbReference type="EMBL" id="CABPRZ010000023">
    <property type="protein sequence ID" value="VVE46841.1"/>
    <property type="molecule type" value="Genomic_DNA"/>
</dbReference>
<evidence type="ECO:0000313" key="5">
    <source>
        <dbReference type="Proteomes" id="UP000414233"/>
    </source>
</evidence>
<dbReference type="Pfam" id="PF02470">
    <property type="entry name" value="MlaD"/>
    <property type="match status" value="1"/>
</dbReference>
<evidence type="ECO:0000313" key="4">
    <source>
        <dbReference type="EMBL" id="VVE46841.1"/>
    </source>
</evidence>
<dbReference type="RefSeq" id="WP_150699141.1">
    <property type="nucleotide sequence ID" value="NZ_CABPRZ010000023.1"/>
</dbReference>
<feature type="domain" description="Mce/MlaD" evidence="3">
    <location>
        <begin position="42"/>
        <end position="112"/>
    </location>
</feature>
<name>A0A5E4YDD2_9BURK</name>
<dbReference type="PANTHER" id="PTHR36698">
    <property type="entry name" value="BLL5892 PROTEIN"/>
    <property type="match status" value="1"/>
</dbReference>
<feature type="transmembrane region" description="Helical" evidence="2">
    <location>
        <begin position="7"/>
        <end position="28"/>
    </location>
</feature>
<evidence type="ECO:0000256" key="1">
    <source>
        <dbReference type="SAM" id="MobiDB-lite"/>
    </source>
</evidence>
<keyword evidence="2" id="KW-0472">Membrane</keyword>
<protein>
    <submittedName>
        <fullName evidence="4">ABC transporter substrate-binding protein</fullName>
    </submittedName>
</protein>
<keyword evidence="5" id="KW-1185">Reference proteome</keyword>
<evidence type="ECO:0000256" key="2">
    <source>
        <dbReference type="SAM" id="Phobius"/>
    </source>
</evidence>
<keyword evidence="2" id="KW-0812">Transmembrane</keyword>
<proteinExistence type="predicted"/>
<organism evidence="4 5">
    <name type="scientific">Pandoraea terrae</name>
    <dbReference type="NCBI Taxonomy" id="1537710"/>
    <lineage>
        <taxon>Bacteria</taxon>
        <taxon>Pseudomonadati</taxon>
        <taxon>Pseudomonadota</taxon>
        <taxon>Betaproteobacteria</taxon>
        <taxon>Burkholderiales</taxon>
        <taxon>Burkholderiaceae</taxon>
        <taxon>Pandoraea</taxon>
    </lineage>
</organism>
<dbReference type="OrthoDB" id="5294672at2"/>
<dbReference type="PANTHER" id="PTHR36698:SF2">
    <property type="entry name" value="MCE_MLAD DOMAIN-CONTAINING PROTEIN"/>
    <property type="match status" value="1"/>
</dbReference>
<dbReference type="AlphaFoldDB" id="A0A5E4YDD2"/>
<accession>A0A5E4YDD2</accession>
<feature type="region of interest" description="Disordered" evidence="1">
    <location>
        <begin position="300"/>
        <end position="320"/>
    </location>
</feature>
<reference evidence="4 5" key="1">
    <citation type="submission" date="2019-08" db="EMBL/GenBank/DDBJ databases">
        <authorList>
            <person name="Peeters C."/>
        </authorList>
    </citation>
    <scope>NUCLEOTIDE SEQUENCE [LARGE SCALE GENOMIC DNA]</scope>
    <source>
        <strain evidence="4 5">LMG 30175</strain>
    </source>
</reference>
<dbReference type="Proteomes" id="UP000414233">
    <property type="component" value="Unassembled WGS sequence"/>
</dbReference>
<dbReference type="InterPro" id="IPR003399">
    <property type="entry name" value="Mce/MlaD"/>
</dbReference>
<sequence>MENKSHAFMAGLFTLALAAAIVSVLYWFNRDNTVRIPYDLIARTNVNGLNPESTVRYRGLEVGKVTSIRFDPVTPGQIVIRIIVDRGTPMTHSTFATLSLQGVTGLAFVQLDDDNRDRTLLPSSEKHVAQLQLRPSFVDELQSRGNRLVHQLEEASTAVNQLLSEDNRREMMGAITGVKSAAQSVDKLALQLQPVAVQLPAAMTALQGTLAGAQKLTQQLSDPKGPLVRNLDTIGRAADQATASLGAFEQTLHTLQGALQEESLPRLNTLSDDLRSTAQSVGAAADTINRNPRALLFGTTPPAPGPGESGFAWPGAGAAH</sequence>
<keyword evidence="2" id="KW-1133">Transmembrane helix</keyword>
<gene>
    <name evidence="4" type="ORF">PTE30175_04354</name>
</gene>